<dbReference type="Proteomes" id="UP001064048">
    <property type="component" value="Chromosome 13"/>
</dbReference>
<protein>
    <submittedName>
        <fullName evidence="1">Uncharacterized protein</fullName>
    </submittedName>
</protein>
<keyword evidence="2" id="KW-1185">Reference proteome</keyword>
<dbReference type="EMBL" id="CM046113">
    <property type="protein sequence ID" value="KAI8421346.1"/>
    <property type="molecule type" value="Genomic_DNA"/>
</dbReference>
<organism evidence="1 2">
    <name type="scientific">Choristoneura fumiferana</name>
    <name type="common">Spruce budworm moth</name>
    <name type="synonym">Archips fumiferana</name>
    <dbReference type="NCBI Taxonomy" id="7141"/>
    <lineage>
        <taxon>Eukaryota</taxon>
        <taxon>Metazoa</taxon>
        <taxon>Ecdysozoa</taxon>
        <taxon>Arthropoda</taxon>
        <taxon>Hexapoda</taxon>
        <taxon>Insecta</taxon>
        <taxon>Pterygota</taxon>
        <taxon>Neoptera</taxon>
        <taxon>Endopterygota</taxon>
        <taxon>Lepidoptera</taxon>
        <taxon>Glossata</taxon>
        <taxon>Ditrysia</taxon>
        <taxon>Tortricoidea</taxon>
        <taxon>Tortricidae</taxon>
        <taxon>Tortricinae</taxon>
        <taxon>Choristoneura</taxon>
    </lineage>
</organism>
<reference evidence="1 2" key="1">
    <citation type="journal article" date="2022" name="Genome Biol. Evol.">
        <title>The Spruce Budworm Genome: Reconstructing the Evolutionary History of Antifreeze Proteins.</title>
        <authorList>
            <person name="Beliveau C."/>
            <person name="Gagne P."/>
            <person name="Picq S."/>
            <person name="Vernygora O."/>
            <person name="Keeling C.I."/>
            <person name="Pinkney K."/>
            <person name="Doucet D."/>
            <person name="Wen F."/>
            <person name="Johnston J.S."/>
            <person name="Maaroufi H."/>
            <person name="Boyle B."/>
            <person name="Laroche J."/>
            <person name="Dewar K."/>
            <person name="Juretic N."/>
            <person name="Blackburn G."/>
            <person name="Nisole A."/>
            <person name="Brunet B."/>
            <person name="Brandao M."/>
            <person name="Lumley L."/>
            <person name="Duan J."/>
            <person name="Quan G."/>
            <person name="Lucarotti C.J."/>
            <person name="Roe A.D."/>
            <person name="Sperling F.A.H."/>
            <person name="Levesque R.C."/>
            <person name="Cusson M."/>
        </authorList>
    </citation>
    <scope>NUCLEOTIDE SEQUENCE [LARGE SCALE GENOMIC DNA]</scope>
    <source>
        <strain evidence="1">Glfc:IPQL:Cfum</strain>
    </source>
</reference>
<comment type="caution">
    <text evidence="1">The sequence shown here is derived from an EMBL/GenBank/DDBJ whole genome shotgun (WGS) entry which is preliminary data.</text>
</comment>
<accession>A0ACC0JB45</accession>
<proteinExistence type="predicted"/>
<sequence>SSVSDAGAGAGRHAAGTVRSGAAPAWRRAGRARERERGGAGAGAGEAGQCDAVLLAPLTEDSFLHNLHVRYKRDIIYTYVGNALVSVNPCRALPQYSLELVRAYLARPPYQLPPHLYAITAAAYRWVRDRGESQCIVITGESGAGKTEAARVCLQCAVVAAAAAAAGRRAPRWPPPARCSRPSATPPPRATTTPADSIALAAHHIIASSHLPAAAHYITRFCLQGKLLDIEFDFKGEPLLAGPSRTCSVSVPPGCRPGPSQLPAPRARRTLMRPALVAERLKLQRSWEHYAVLRGAGDGEGGGGAVPPAAPPPPCSPRRTPPPPPPPPPGPRAAQADRDHFQFTKAAMARLGLSASECGGVLRLLAFLLKLGNVQFEPTTTIDGALATRLHHEYELREACALVGVEAGALAAALGAPPLDDAEGEREGSPGSEESASVEGSACGAACGGCAACAGAAWARARRDVLLQALYARLFAWLLARVNEAIKPAEAGARQSLGILDVYGFESLAHNGLERLLINYAAERLQAHVTHATLRREQDEYAREQLAWLPLPYRDHDAAADLLDAGPDSVLGCLREAGARGGGDAGLVQRLQRRRHPLLLVLPPDHFHRAAPRRSGPAPSGMARLTSVCRRVAHFAGPVVYSARGMPDKNRDAVCRRCCGVLSAAREPLLAALFPAPPPHAAPAARGKYRNASWTRCGLTWTGSPRRPAALACRQRALVGALLRRLPGAPRLVRCLRADPALRPHRFDAALLRHQIRTQGIMDMALLRRAGWCESWCARSVVARYGVLAPARAAPPADPVRAARALLRPLPIPSAEFAYGRTKVFIRSPRTVWELEALRAARVEQLVRAAQRAWRRHRARRRTAAARVIQRAWRGRARPAAAVAAAAAPSERAAAARVVWRAWSTRARRAYLLALWRRLPARHRSPLCAAWPAPPQPALLGRTDALLRRLHHRWRCGVFRAAFDQTARNRMREKVTASVLFRSRKALYGASVAHPFVGDYVRLRASGAWRRGAVGAAGAQDRYVVFADVVGKVARSSGRVARCLAVLSTAALLLLDARSLRVRRRVPAQAVYRLSLSPHADDLLVVHVRCAAQLDSDGEELSQCSSRDAPLAPGCLFAGEGAWRRRGDVVLRTCHVLELATKLFLVVQNAVGLPPHVNISSDGCVYFMVQADAQNTYSNTRRITEGVVVYSAQVRGELRSADRDDLVPRAGRVGRGRRRGAAGGAGRRARRGSCGAAAAWTCCCEPPPPPPPPHTRSCDRVIIESATRRSLMIGGSRRAGAAAVGAARNYHCGEFAPRAADNNSLPVLSNVTSSCKSRRRRAPRAGPTDSPRIRAFQASTRCLLLWQLSQ</sequence>
<evidence type="ECO:0000313" key="2">
    <source>
        <dbReference type="Proteomes" id="UP001064048"/>
    </source>
</evidence>
<gene>
    <name evidence="1" type="ORF">MSG28_008361</name>
</gene>
<evidence type="ECO:0000313" key="1">
    <source>
        <dbReference type="EMBL" id="KAI8421346.1"/>
    </source>
</evidence>
<name>A0ACC0JB45_CHOFU</name>
<feature type="non-terminal residue" evidence="1">
    <location>
        <position position="1"/>
    </location>
</feature>